<reference evidence="1" key="1">
    <citation type="journal article" date="2021" name="PeerJ">
        <title>Extensive microbial diversity within the chicken gut microbiome revealed by metagenomics and culture.</title>
        <authorList>
            <person name="Gilroy R."/>
            <person name="Ravi A."/>
            <person name="Getino M."/>
            <person name="Pursley I."/>
            <person name="Horton D.L."/>
            <person name="Alikhan N.F."/>
            <person name="Baker D."/>
            <person name="Gharbi K."/>
            <person name="Hall N."/>
            <person name="Watson M."/>
            <person name="Adriaenssens E.M."/>
            <person name="Foster-Nyarko E."/>
            <person name="Jarju S."/>
            <person name="Secka A."/>
            <person name="Antonio M."/>
            <person name="Oren A."/>
            <person name="Chaudhuri R.R."/>
            <person name="La Ragione R."/>
            <person name="Hildebrand F."/>
            <person name="Pallen M.J."/>
        </authorList>
    </citation>
    <scope>NUCLEOTIDE SEQUENCE</scope>
    <source>
        <strain evidence="1">CHK192-8294</strain>
    </source>
</reference>
<sequence>MERRFSLAEGRGWLTVREEGSRAVCAAQLPDDSKGLYKCWLTGRGGKALLGTFVPQGGVLRLERTLSVGELERQGAWPPEGGQAVLAFSFDGRERAPAGWRREEQPGRLMGEPLLAGSASGPALIRRDERGFLLAYPYRPDRPFPLTPLFCFARLERLEGRNYLCFPFRPGGCPRLEDLL</sequence>
<dbReference type="AlphaFoldDB" id="A0A9D2SBT9"/>
<reference evidence="1" key="2">
    <citation type="submission" date="2021-04" db="EMBL/GenBank/DDBJ databases">
        <authorList>
            <person name="Gilroy R."/>
        </authorList>
    </citation>
    <scope>NUCLEOTIDE SEQUENCE</scope>
    <source>
        <strain evidence="1">CHK192-8294</strain>
    </source>
</reference>
<dbReference type="Proteomes" id="UP000823921">
    <property type="component" value="Unassembled WGS sequence"/>
</dbReference>
<name>A0A9D2SBT9_9FIRM</name>
<comment type="caution">
    <text evidence="1">The sequence shown here is derived from an EMBL/GenBank/DDBJ whole genome shotgun (WGS) entry which is preliminary data.</text>
</comment>
<proteinExistence type="predicted"/>
<evidence type="ECO:0000313" key="1">
    <source>
        <dbReference type="EMBL" id="HJB81064.1"/>
    </source>
</evidence>
<dbReference type="EMBL" id="DWXO01000083">
    <property type="protein sequence ID" value="HJB81064.1"/>
    <property type="molecule type" value="Genomic_DNA"/>
</dbReference>
<protein>
    <submittedName>
        <fullName evidence="1">Uncharacterized protein</fullName>
    </submittedName>
</protein>
<organism evidence="1 2">
    <name type="scientific">Candidatus Flavonifractor intestinigallinarum</name>
    <dbReference type="NCBI Taxonomy" id="2838586"/>
    <lineage>
        <taxon>Bacteria</taxon>
        <taxon>Bacillati</taxon>
        <taxon>Bacillota</taxon>
        <taxon>Clostridia</taxon>
        <taxon>Eubacteriales</taxon>
        <taxon>Oscillospiraceae</taxon>
        <taxon>Flavonifractor</taxon>
    </lineage>
</organism>
<accession>A0A9D2SBT9</accession>
<evidence type="ECO:0000313" key="2">
    <source>
        <dbReference type="Proteomes" id="UP000823921"/>
    </source>
</evidence>
<gene>
    <name evidence="1" type="ORF">H9712_08760</name>
</gene>